<comment type="caution">
    <text evidence="1">The sequence shown here is derived from an EMBL/GenBank/DDBJ whole genome shotgun (WGS) entry which is preliminary data.</text>
</comment>
<keyword evidence="2" id="KW-1185">Reference proteome</keyword>
<organism evidence="1 2">
    <name type="scientific">Crotalaria pallida</name>
    <name type="common">Smooth rattlebox</name>
    <name type="synonym">Crotalaria striata</name>
    <dbReference type="NCBI Taxonomy" id="3830"/>
    <lineage>
        <taxon>Eukaryota</taxon>
        <taxon>Viridiplantae</taxon>
        <taxon>Streptophyta</taxon>
        <taxon>Embryophyta</taxon>
        <taxon>Tracheophyta</taxon>
        <taxon>Spermatophyta</taxon>
        <taxon>Magnoliopsida</taxon>
        <taxon>eudicotyledons</taxon>
        <taxon>Gunneridae</taxon>
        <taxon>Pentapetalae</taxon>
        <taxon>rosids</taxon>
        <taxon>fabids</taxon>
        <taxon>Fabales</taxon>
        <taxon>Fabaceae</taxon>
        <taxon>Papilionoideae</taxon>
        <taxon>50 kb inversion clade</taxon>
        <taxon>genistoids sensu lato</taxon>
        <taxon>core genistoids</taxon>
        <taxon>Crotalarieae</taxon>
        <taxon>Crotalaria</taxon>
    </lineage>
</organism>
<gene>
    <name evidence="1" type="ORF">RIF29_10805</name>
</gene>
<dbReference type="Proteomes" id="UP001372338">
    <property type="component" value="Unassembled WGS sequence"/>
</dbReference>
<dbReference type="EMBL" id="JAYWIO010000002">
    <property type="protein sequence ID" value="KAK7282200.1"/>
    <property type="molecule type" value="Genomic_DNA"/>
</dbReference>
<proteinExistence type="predicted"/>
<sequence length="76" mass="8360">MHARILGRLARPGPTQGKLGVDSKLKLAHSGLSFPRPTLLITASPLTHPLNLNPHQSPFPSFSPLYLFSNFVDSHY</sequence>
<name>A0AAN9FT35_CROPI</name>
<protein>
    <submittedName>
        <fullName evidence="1">Uncharacterized protein</fullName>
    </submittedName>
</protein>
<evidence type="ECO:0000313" key="2">
    <source>
        <dbReference type="Proteomes" id="UP001372338"/>
    </source>
</evidence>
<accession>A0AAN9FT35</accession>
<evidence type="ECO:0000313" key="1">
    <source>
        <dbReference type="EMBL" id="KAK7282200.1"/>
    </source>
</evidence>
<reference evidence="1 2" key="1">
    <citation type="submission" date="2024-01" db="EMBL/GenBank/DDBJ databases">
        <title>The genomes of 5 underutilized Papilionoideae crops provide insights into root nodulation and disease resistanc.</title>
        <authorList>
            <person name="Yuan L."/>
        </authorList>
    </citation>
    <scope>NUCLEOTIDE SEQUENCE [LARGE SCALE GENOMIC DNA]</scope>
    <source>
        <strain evidence="1">ZHUSHIDOU_FW_LH</strain>
        <tissue evidence="1">Leaf</tissue>
    </source>
</reference>
<dbReference type="AlphaFoldDB" id="A0AAN9FT35"/>